<evidence type="ECO:0000259" key="1">
    <source>
        <dbReference type="Pfam" id="PF02834"/>
    </source>
</evidence>
<feature type="non-terminal residue" evidence="2">
    <location>
        <position position="1"/>
    </location>
</feature>
<dbReference type="AlphaFoldDB" id="A0A0F8YEQ5"/>
<evidence type="ECO:0000313" key="2">
    <source>
        <dbReference type="EMBL" id="KKK52634.1"/>
    </source>
</evidence>
<dbReference type="InterPro" id="IPR014051">
    <property type="entry name" value="Phosphoesterase_HXTX"/>
</dbReference>
<dbReference type="InterPro" id="IPR009097">
    <property type="entry name" value="Cyclic_Pdiesterase"/>
</dbReference>
<organism evidence="2">
    <name type="scientific">marine sediment metagenome</name>
    <dbReference type="NCBI Taxonomy" id="412755"/>
    <lineage>
        <taxon>unclassified sequences</taxon>
        <taxon>metagenomes</taxon>
        <taxon>ecological metagenomes</taxon>
    </lineage>
</organism>
<comment type="caution">
    <text evidence="2">The sequence shown here is derived from an EMBL/GenBank/DDBJ whole genome shotgun (WGS) entry which is preliminary data.</text>
</comment>
<proteinExistence type="predicted"/>
<reference evidence="2" key="1">
    <citation type="journal article" date="2015" name="Nature">
        <title>Complex archaea that bridge the gap between prokaryotes and eukaryotes.</title>
        <authorList>
            <person name="Spang A."/>
            <person name="Saw J.H."/>
            <person name="Jorgensen S.L."/>
            <person name="Zaremba-Niedzwiedzka K."/>
            <person name="Martijn J."/>
            <person name="Lind A.E."/>
            <person name="van Eijk R."/>
            <person name="Schleper C."/>
            <person name="Guy L."/>
            <person name="Ettema T.J."/>
        </authorList>
    </citation>
    <scope>NUCLEOTIDE SEQUENCE</scope>
</reference>
<dbReference type="Pfam" id="PF02834">
    <property type="entry name" value="LigT_PEase"/>
    <property type="match status" value="1"/>
</dbReference>
<protein>
    <recommendedName>
        <fullName evidence="1">Phosphoesterase HXTX domain-containing protein</fullName>
    </recommendedName>
</protein>
<sequence>IGMDPGRILPKLKTGVDRGLAKIGFLPEAREFRPHLTLARLKNIRDTELLQEQLMKYRDTVYQIVQINELTYYESILRPEGPSYLPLTKVSFNNF</sequence>
<dbReference type="Gene3D" id="3.90.1140.10">
    <property type="entry name" value="Cyclic phosphodiesterase"/>
    <property type="match status" value="1"/>
</dbReference>
<accession>A0A0F8YEQ5</accession>
<gene>
    <name evidence="2" type="ORF">LCGC14_3102910</name>
</gene>
<feature type="domain" description="Phosphoesterase HXTX" evidence="1">
    <location>
        <begin position="9"/>
        <end position="83"/>
    </location>
</feature>
<name>A0A0F8YEQ5_9ZZZZ</name>
<dbReference type="EMBL" id="LAZR01066921">
    <property type="protein sequence ID" value="KKK52634.1"/>
    <property type="molecule type" value="Genomic_DNA"/>
</dbReference>
<dbReference type="SUPFAM" id="SSF55144">
    <property type="entry name" value="LigT-like"/>
    <property type="match status" value="1"/>
</dbReference>